<protein>
    <submittedName>
        <fullName evidence="1">Uncharacterized protein</fullName>
    </submittedName>
</protein>
<organism evidence="1 2">
    <name type="scientific">Chryseobacterium vietnamense</name>
    <dbReference type="NCBI Taxonomy" id="866785"/>
    <lineage>
        <taxon>Bacteria</taxon>
        <taxon>Pseudomonadati</taxon>
        <taxon>Bacteroidota</taxon>
        <taxon>Flavobacteriia</taxon>
        <taxon>Flavobacteriales</taxon>
        <taxon>Weeksellaceae</taxon>
        <taxon>Chryseobacterium group</taxon>
        <taxon>Chryseobacterium</taxon>
    </lineage>
</organism>
<proteinExistence type="predicted"/>
<reference evidence="1" key="1">
    <citation type="submission" date="2023-07" db="EMBL/GenBank/DDBJ databases">
        <title>Sorghum-associated microbial communities from plants grown in Nebraska, USA.</title>
        <authorList>
            <person name="Schachtman D."/>
        </authorList>
    </citation>
    <scope>NUCLEOTIDE SEQUENCE</scope>
    <source>
        <strain evidence="1">DS2329</strain>
    </source>
</reference>
<gene>
    <name evidence="1" type="ORF">J2786_002365</name>
</gene>
<name>A0ACC6J8L0_9FLAO</name>
<evidence type="ECO:0000313" key="1">
    <source>
        <dbReference type="EMBL" id="MDR6459258.1"/>
    </source>
</evidence>
<dbReference type="Proteomes" id="UP001184833">
    <property type="component" value="Unassembled WGS sequence"/>
</dbReference>
<dbReference type="EMBL" id="JAVDQX010000002">
    <property type="protein sequence ID" value="MDR6459258.1"/>
    <property type="molecule type" value="Genomic_DNA"/>
</dbReference>
<accession>A0ACC6J8L0</accession>
<evidence type="ECO:0000313" key="2">
    <source>
        <dbReference type="Proteomes" id="UP001184833"/>
    </source>
</evidence>
<comment type="caution">
    <text evidence="1">The sequence shown here is derived from an EMBL/GenBank/DDBJ whole genome shotgun (WGS) entry which is preliminary data.</text>
</comment>
<sequence>MRFRNLNSGDWYSSESLGKSTKDLESMQEKLELYSDLANQDAVKAEIGDILAILDSIITESLKEVFEREGADSLKYKMTGMFATDLNATIKSKVFRKMDEDQSFSNKVQVRYNHGSPFFIVKDRYAVFIKKLNGKQNKPNCYPTTNSLKTFSGSLFVGKHIPFLFVGPNPKKGDGSFVTSLINRKEVNWTTETPDLFNYQYHEPIKLKTEKEDNSTLENVTLNKNVIKKKKDIK</sequence>
<keyword evidence="2" id="KW-1185">Reference proteome</keyword>